<evidence type="ECO:0000256" key="7">
    <source>
        <dbReference type="ARBA" id="ARBA00023128"/>
    </source>
</evidence>
<dbReference type="PANTHER" id="PTHR45683">
    <property type="entry name" value="MITOCHONDRIAL NICOTINAMIDE ADENINE DINUCLEOTIDE TRANSPORTER 1-RELATED-RELATED"/>
    <property type="match status" value="1"/>
</dbReference>
<dbReference type="InParanoid" id="A0A1C7NI37"/>
<dbReference type="InterPro" id="IPR044712">
    <property type="entry name" value="SLC25A32-like"/>
</dbReference>
<dbReference type="InterPro" id="IPR002067">
    <property type="entry name" value="MCP"/>
</dbReference>
<evidence type="ECO:0000313" key="12">
    <source>
        <dbReference type="Proteomes" id="UP000093000"/>
    </source>
</evidence>
<dbReference type="InterPro" id="IPR023395">
    <property type="entry name" value="MCP_dom_sf"/>
</dbReference>
<keyword evidence="7" id="KW-0496">Mitochondrion</keyword>
<feature type="repeat" description="Solcar" evidence="9">
    <location>
        <begin position="134"/>
        <end position="221"/>
    </location>
</feature>
<comment type="similarity">
    <text evidence="2 10">Belongs to the mitochondrial carrier (TC 2.A.29) family.</text>
</comment>
<sequence length="333" mass="37004">MASDKETASFTGSPHTDQALAGFGAGIVSTTLLHPLDLIKIRFQGKLDMMIGQNSVSDIYRCNLVNSARYSKEQPFLGGTIRAFQSILRDEGVWRGLYRGVSPNMIGTTFSWAFYFGSYDLVKHYMGKDDEGKLSPVQHLIASAEAGALTALMANPIWVIKTRMCSTTQHTPKAYKGLLDGMRRLYVEEGIRGLYRGLVPALFGVSHGAIQFMVYEEMKKRRNEVRHKEGITSADELNAKLSQSEYLTMAATSKVVAMITTYPYQVIKSRLQNASSKDAYTGVIGCTKQMIRAEGYMGFYKGLAPSTIRVLPGTCITFLVYENLSQYFKKHAS</sequence>
<evidence type="ECO:0000256" key="1">
    <source>
        <dbReference type="ARBA" id="ARBA00004225"/>
    </source>
</evidence>
<dbReference type="GO" id="GO:0015230">
    <property type="term" value="F:FAD transmembrane transporter activity"/>
    <property type="evidence" value="ECO:0007669"/>
    <property type="project" value="EnsemblFungi"/>
</dbReference>
<feature type="repeat" description="Solcar" evidence="9">
    <location>
        <begin position="13"/>
        <end position="125"/>
    </location>
</feature>
<dbReference type="FunFam" id="1.50.40.10:FF:000090">
    <property type="entry name" value="Folate transporter 1, chloroplastic"/>
    <property type="match status" value="1"/>
</dbReference>
<evidence type="ECO:0000256" key="3">
    <source>
        <dbReference type="ARBA" id="ARBA00022448"/>
    </source>
</evidence>
<keyword evidence="4 9" id="KW-0812">Transmembrane</keyword>
<comment type="subcellular location">
    <subcellularLocation>
        <location evidence="1">Mitochondrion membrane</location>
        <topology evidence="1">Multi-pass membrane protein</topology>
    </subcellularLocation>
</comment>
<dbReference type="SUPFAM" id="SSF103506">
    <property type="entry name" value="Mitochondrial carrier"/>
    <property type="match status" value="1"/>
</dbReference>
<accession>A0A1C7NI37</accession>
<evidence type="ECO:0000313" key="11">
    <source>
        <dbReference type="EMBL" id="OBZ88803.1"/>
    </source>
</evidence>
<evidence type="ECO:0000256" key="2">
    <source>
        <dbReference type="ARBA" id="ARBA00006375"/>
    </source>
</evidence>
<dbReference type="Pfam" id="PF00153">
    <property type="entry name" value="Mito_carr"/>
    <property type="match status" value="3"/>
</dbReference>
<dbReference type="Gene3D" id="1.50.40.10">
    <property type="entry name" value="Mitochondrial carrier domain"/>
    <property type="match status" value="1"/>
</dbReference>
<dbReference type="AlphaFoldDB" id="A0A1C7NI37"/>
<dbReference type="PRINTS" id="PR00926">
    <property type="entry name" value="MITOCARRIER"/>
</dbReference>
<keyword evidence="6" id="KW-1133">Transmembrane helix</keyword>
<gene>
    <name evidence="11" type="primary">Slc25a32</name>
    <name evidence="11" type="ORF">A0J61_03142</name>
</gene>
<keyword evidence="12" id="KW-1185">Reference proteome</keyword>
<dbReference type="GO" id="GO:0031966">
    <property type="term" value="C:mitochondrial membrane"/>
    <property type="evidence" value="ECO:0007669"/>
    <property type="project" value="UniProtKB-SubCell"/>
</dbReference>
<keyword evidence="3 10" id="KW-0813">Transport</keyword>
<evidence type="ECO:0000256" key="9">
    <source>
        <dbReference type="PROSITE-ProRule" id="PRU00282"/>
    </source>
</evidence>
<dbReference type="OrthoDB" id="428293at2759"/>
<feature type="repeat" description="Solcar" evidence="9">
    <location>
        <begin position="241"/>
        <end position="327"/>
    </location>
</feature>
<keyword evidence="5" id="KW-0677">Repeat</keyword>
<evidence type="ECO:0000256" key="5">
    <source>
        <dbReference type="ARBA" id="ARBA00022737"/>
    </source>
</evidence>
<evidence type="ECO:0000256" key="10">
    <source>
        <dbReference type="RuleBase" id="RU000488"/>
    </source>
</evidence>
<dbReference type="FunCoup" id="A0A1C7NI37">
    <property type="interactions" value="431"/>
</dbReference>
<dbReference type="Proteomes" id="UP000093000">
    <property type="component" value="Unassembled WGS sequence"/>
</dbReference>
<protein>
    <submittedName>
        <fullName evidence="11">Mitochondrial folate transporter/carrier</fullName>
    </submittedName>
</protein>
<evidence type="ECO:0000256" key="4">
    <source>
        <dbReference type="ARBA" id="ARBA00022692"/>
    </source>
</evidence>
<proteinExistence type="inferred from homology"/>
<comment type="caution">
    <text evidence="11">The sequence shown here is derived from an EMBL/GenBank/DDBJ whole genome shotgun (WGS) entry which is preliminary data.</text>
</comment>
<dbReference type="PROSITE" id="PS50920">
    <property type="entry name" value="SOLCAR"/>
    <property type="match status" value="3"/>
</dbReference>
<evidence type="ECO:0000256" key="6">
    <source>
        <dbReference type="ARBA" id="ARBA00022989"/>
    </source>
</evidence>
<organism evidence="11 12">
    <name type="scientific">Choanephora cucurbitarum</name>
    <dbReference type="NCBI Taxonomy" id="101091"/>
    <lineage>
        <taxon>Eukaryota</taxon>
        <taxon>Fungi</taxon>
        <taxon>Fungi incertae sedis</taxon>
        <taxon>Mucoromycota</taxon>
        <taxon>Mucoromycotina</taxon>
        <taxon>Mucoromycetes</taxon>
        <taxon>Mucorales</taxon>
        <taxon>Mucorineae</taxon>
        <taxon>Choanephoraceae</taxon>
        <taxon>Choanephoroideae</taxon>
        <taxon>Choanephora</taxon>
    </lineage>
</organism>
<keyword evidence="8 9" id="KW-0472">Membrane</keyword>
<evidence type="ECO:0000256" key="8">
    <source>
        <dbReference type="ARBA" id="ARBA00023136"/>
    </source>
</evidence>
<dbReference type="STRING" id="101091.A0A1C7NI37"/>
<name>A0A1C7NI37_9FUNG</name>
<reference evidence="11 12" key="1">
    <citation type="submission" date="2016-03" db="EMBL/GenBank/DDBJ databases">
        <title>Choanephora cucurbitarum.</title>
        <authorList>
            <person name="Min B."/>
            <person name="Park H."/>
            <person name="Park J.-H."/>
            <person name="Shin H.-D."/>
            <person name="Choi I.-G."/>
        </authorList>
    </citation>
    <scope>NUCLEOTIDE SEQUENCE [LARGE SCALE GENOMIC DNA]</scope>
    <source>
        <strain evidence="11 12">KUS-F28377</strain>
    </source>
</reference>
<dbReference type="EMBL" id="LUGH01000130">
    <property type="protein sequence ID" value="OBZ88803.1"/>
    <property type="molecule type" value="Genomic_DNA"/>
</dbReference>
<dbReference type="InterPro" id="IPR018108">
    <property type="entry name" value="MCP_transmembrane"/>
</dbReference>